<reference evidence="1" key="1">
    <citation type="submission" date="2021-06" db="EMBL/GenBank/DDBJ databases">
        <authorList>
            <person name="Kallberg Y."/>
            <person name="Tangrot J."/>
            <person name="Rosling A."/>
        </authorList>
    </citation>
    <scope>NUCLEOTIDE SEQUENCE</scope>
    <source>
        <strain evidence="1">MA461A</strain>
    </source>
</reference>
<proteinExistence type="predicted"/>
<sequence>ARGIKDPKVLAAIRSLPRELFVPAELQAAAYSDSALPVACGQTISQPYIVAFMTEKLELKATDRVLEIGTGSGFQTGVLARLVQEVYTVEVHKELSEKARKTLNTLAIVITAANEKVPPRLLHQLKAGGRLILPLKTKRDEYLYLGKKNPNNELEYTRLCAREGVSNEKIQEIIKTAFRNSYCRGENKEAELHFEFNHDLIVYRLYQIVDKVTNPHREIAPESPLLEEGKVRDNLLFYPVDTKTFSFALSKKIKEHLVWDLEKIQKEKELRKMLELEVPEIKAQAIVIRDILIFPNFLNKVIVESKNPYLNAVGTCIGKDSSRLRSILKTIFPERIEIVK</sequence>
<dbReference type="EMBL" id="CAJVQC010024945">
    <property type="protein sequence ID" value="CAG8728328.1"/>
    <property type="molecule type" value="Genomic_DNA"/>
</dbReference>
<accession>A0ACA9PX60</accession>
<organism evidence="1 2">
    <name type="scientific">Racocetra persica</name>
    <dbReference type="NCBI Taxonomy" id="160502"/>
    <lineage>
        <taxon>Eukaryota</taxon>
        <taxon>Fungi</taxon>
        <taxon>Fungi incertae sedis</taxon>
        <taxon>Mucoromycota</taxon>
        <taxon>Glomeromycotina</taxon>
        <taxon>Glomeromycetes</taxon>
        <taxon>Diversisporales</taxon>
        <taxon>Gigasporaceae</taxon>
        <taxon>Racocetra</taxon>
    </lineage>
</organism>
<comment type="caution">
    <text evidence="1">The sequence shown here is derived from an EMBL/GenBank/DDBJ whole genome shotgun (WGS) entry which is preliminary data.</text>
</comment>
<evidence type="ECO:0000313" key="2">
    <source>
        <dbReference type="Proteomes" id="UP000789920"/>
    </source>
</evidence>
<evidence type="ECO:0000313" key="1">
    <source>
        <dbReference type="EMBL" id="CAG8728328.1"/>
    </source>
</evidence>
<protein>
    <submittedName>
        <fullName evidence="1">26082_t:CDS:1</fullName>
    </submittedName>
</protein>
<feature type="non-terminal residue" evidence="1">
    <location>
        <position position="1"/>
    </location>
</feature>
<name>A0ACA9PX60_9GLOM</name>
<gene>
    <name evidence="1" type="ORF">RPERSI_LOCUS11911</name>
</gene>
<dbReference type="Proteomes" id="UP000789920">
    <property type="component" value="Unassembled WGS sequence"/>
</dbReference>
<keyword evidence="2" id="KW-1185">Reference proteome</keyword>